<dbReference type="CDD" id="cd01097">
    <property type="entry name" value="Tetrahydromethanopterin_reductase"/>
    <property type="match status" value="1"/>
</dbReference>
<evidence type="ECO:0000259" key="2">
    <source>
        <dbReference type="Pfam" id="PF00296"/>
    </source>
</evidence>
<gene>
    <name evidence="3" type="ORF">GBAR_LOCUS31172</name>
</gene>
<dbReference type="EMBL" id="CASHTH010004428">
    <property type="protein sequence ID" value="CAI8057210.1"/>
    <property type="molecule type" value="Genomic_DNA"/>
</dbReference>
<dbReference type="Gene3D" id="3.20.20.30">
    <property type="entry name" value="Luciferase-like domain"/>
    <property type="match status" value="1"/>
</dbReference>
<sequence length="330" mass="35120">MDRIGVAFAGGGMTPPEIVDCVQLAEELGYDSAWVAEGHGGDQFSILTACALATSRIRLGTSISSVYVRSAPTIAMAAACVDHFSGGRFILGLGSSHKVQVEPEHGLEFSGPIPRVRDTVDIVRRLLRDGAVTNYQGEAISIGTFDLHFPTFRPEMPIYLAAVFPKMLEIAGEISQGVLLTWCTPEHARTASKHIATGAARAGVSPETVEVATLVSVAAPGADDGGMRRVAATYAGRFPRYRRLMAEAGFADEVEEVRRAWREGDVSLAESLVPEGLINRMSLPTDPGAKRERLAEYREAGLTLPIIAPRVSGPNAGATAKQIIRANAPA</sequence>
<reference evidence="3" key="1">
    <citation type="submission" date="2023-03" db="EMBL/GenBank/DDBJ databases">
        <authorList>
            <person name="Steffen K."/>
            <person name="Cardenas P."/>
        </authorList>
    </citation>
    <scope>NUCLEOTIDE SEQUENCE</scope>
</reference>
<accession>A0AA35TZ62</accession>
<dbReference type="PANTHER" id="PTHR43244">
    <property type="match status" value="1"/>
</dbReference>
<proteinExistence type="predicted"/>
<dbReference type="InterPro" id="IPR036661">
    <property type="entry name" value="Luciferase-like_sf"/>
</dbReference>
<dbReference type="SUPFAM" id="SSF51679">
    <property type="entry name" value="Bacterial luciferase-like"/>
    <property type="match status" value="1"/>
</dbReference>
<name>A0AA35TZ62_GEOBA</name>
<dbReference type="PANTHER" id="PTHR43244:SF1">
    <property type="entry name" value="5,10-METHYLENETETRAHYDROMETHANOPTERIN REDUCTASE"/>
    <property type="match status" value="1"/>
</dbReference>
<keyword evidence="1" id="KW-0560">Oxidoreductase</keyword>
<dbReference type="Proteomes" id="UP001174909">
    <property type="component" value="Unassembled WGS sequence"/>
</dbReference>
<dbReference type="InterPro" id="IPR011251">
    <property type="entry name" value="Luciferase-like_dom"/>
</dbReference>
<keyword evidence="4" id="KW-1185">Reference proteome</keyword>
<feature type="domain" description="Luciferase-like" evidence="2">
    <location>
        <begin position="12"/>
        <end position="303"/>
    </location>
</feature>
<evidence type="ECO:0000313" key="3">
    <source>
        <dbReference type="EMBL" id="CAI8057210.1"/>
    </source>
</evidence>
<dbReference type="AlphaFoldDB" id="A0AA35TZ62"/>
<dbReference type="Pfam" id="PF00296">
    <property type="entry name" value="Bac_luciferase"/>
    <property type="match status" value="1"/>
</dbReference>
<dbReference type="InterPro" id="IPR050564">
    <property type="entry name" value="F420-G6PD/mer"/>
</dbReference>
<comment type="caution">
    <text evidence="3">The sequence shown here is derived from an EMBL/GenBank/DDBJ whole genome shotgun (WGS) entry which is preliminary data.</text>
</comment>
<organism evidence="3 4">
    <name type="scientific">Geodia barretti</name>
    <name type="common">Barrett's horny sponge</name>
    <dbReference type="NCBI Taxonomy" id="519541"/>
    <lineage>
        <taxon>Eukaryota</taxon>
        <taxon>Metazoa</taxon>
        <taxon>Porifera</taxon>
        <taxon>Demospongiae</taxon>
        <taxon>Heteroscleromorpha</taxon>
        <taxon>Tetractinellida</taxon>
        <taxon>Astrophorina</taxon>
        <taxon>Geodiidae</taxon>
        <taxon>Geodia</taxon>
    </lineage>
</organism>
<dbReference type="GO" id="GO:0016705">
    <property type="term" value="F:oxidoreductase activity, acting on paired donors, with incorporation or reduction of molecular oxygen"/>
    <property type="evidence" value="ECO:0007669"/>
    <property type="project" value="InterPro"/>
</dbReference>
<protein>
    <submittedName>
        <fullName evidence="3">5,10-methylenetetrahydromethanopterin reductase</fullName>
    </submittedName>
</protein>
<evidence type="ECO:0000313" key="4">
    <source>
        <dbReference type="Proteomes" id="UP001174909"/>
    </source>
</evidence>
<evidence type="ECO:0000256" key="1">
    <source>
        <dbReference type="ARBA" id="ARBA00023002"/>
    </source>
</evidence>